<protein>
    <submittedName>
        <fullName evidence="1">Uncharacterized protein</fullName>
    </submittedName>
</protein>
<proteinExistence type="predicted"/>
<gene>
    <name evidence="1" type="ORF">DX873_11785</name>
</gene>
<organism evidence="1 2">
    <name type="scientific">Flagellimonas nanhaiensis</name>
    <dbReference type="NCBI Taxonomy" id="2292706"/>
    <lineage>
        <taxon>Bacteria</taxon>
        <taxon>Pseudomonadati</taxon>
        <taxon>Bacteroidota</taxon>
        <taxon>Flavobacteriia</taxon>
        <taxon>Flavobacteriales</taxon>
        <taxon>Flavobacteriaceae</taxon>
        <taxon>Flagellimonas</taxon>
    </lineage>
</organism>
<dbReference type="EMBL" id="QTJX01000002">
    <property type="protein sequence ID" value="RDY60019.1"/>
    <property type="molecule type" value="Genomic_DNA"/>
</dbReference>
<dbReference type="AlphaFoldDB" id="A0A371JR90"/>
<accession>A0A371JR90</accession>
<comment type="caution">
    <text evidence="1">The sequence shown here is derived from an EMBL/GenBank/DDBJ whole genome shotgun (WGS) entry which is preliminary data.</text>
</comment>
<sequence>MKRITFLLIILFCFCNCTNDIGSRPFETEEEEEFSIFLPGTGTFEFTQRFQRSPKISDVSTDLRIIDGEKTNQMVNYEILVFKDSVKAFSNLDFEARGVAETNSQDSIRINTEGRILINKKNLHLSQLSTSIAISGHYTGKGELQKEVDAGFEPEEIFNVSASINDKHQLLLLSVEADASITNILGTFDGDGTFFGTVKKNDSPLGSVSADASDYAYTAEDSTLAHVLTLDVNNTTKKLILNLKKTKQ</sequence>
<reference evidence="1 2" key="1">
    <citation type="submission" date="2018-08" db="EMBL/GenBank/DDBJ databases">
        <title>Muricauda nanhaiensis sp. nov., isolated from seawater of the South China Sea.</title>
        <authorList>
            <person name="Dang Y."/>
        </authorList>
    </citation>
    <scope>NUCLEOTIDE SEQUENCE [LARGE SCALE GENOMIC DNA]</scope>
    <source>
        <strain evidence="1 2">SM1704</strain>
    </source>
</reference>
<evidence type="ECO:0000313" key="1">
    <source>
        <dbReference type="EMBL" id="RDY60019.1"/>
    </source>
</evidence>
<dbReference type="RefSeq" id="WP_116184629.1">
    <property type="nucleotide sequence ID" value="NZ_QTJX01000002.1"/>
</dbReference>
<evidence type="ECO:0000313" key="2">
    <source>
        <dbReference type="Proteomes" id="UP000261828"/>
    </source>
</evidence>
<dbReference type="Proteomes" id="UP000261828">
    <property type="component" value="Unassembled WGS sequence"/>
</dbReference>
<keyword evidence="2" id="KW-1185">Reference proteome</keyword>
<name>A0A371JR90_9FLAO</name>